<evidence type="ECO:0000313" key="2">
    <source>
        <dbReference type="Proteomes" id="UP000763641"/>
    </source>
</evidence>
<comment type="caution">
    <text evidence="1">The sequence shown here is derived from an EMBL/GenBank/DDBJ whole genome shotgun (WGS) entry which is preliminary data.</text>
</comment>
<dbReference type="RefSeq" id="WP_204200401.1">
    <property type="nucleotide sequence ID" value="NZ_JAFEMC010000007.1"/>
</dbReference>
<evidence type="ECO:0008006" key="3">
    <source>
        <dbReference type="Google" id="ProtNLM"/>
    </source>
</evidence>
<reference evidence="1 2" key="1">
    <citation type="submission" date="2020-12" db="EMBL/GenBank/DDBJ databases">
        <title>Sphingomonas sp.</title>
        <authorList>
            <person name="Kim M.K."/>
        </authorList>
    </citation>
    <scope>NUCLEOTIDE SEQUENCE [LARGE SCALE GENOMIC DNA]</scope>
    <source>
        <strain evidence="1 2">BT552</strain>
    </source>
</reference>
<organism evidence="1 2">
    <name type="scientific">Sphingomonas longa</name>
    <dbReference type="NCBI Taxonomy" id="2778730"/>
    <lineage>
        <taxon>Bacteria</taxon>
        <taxon>Pseudomonadati</taxon>
        <taxon>Pseudomonadota</taxon>
        <taxon>Alphaproteobacteria</taxon>
        <taxon>Sphingomonadales</taxon>
        <taxon>Sphingomonadaceae</taxon>
        <taxon>Sphingomonas</taxon>
    </lineage>
</organism>
<dbReference type="Proteomes" id="UP000763641">
    <property type="component" value="Unassembled WGS sequence"/>
</dbReference>
<dbReference type="EMBL" id="JAFEMC010000007">
    <property type="protein sequence ID" value="MBM6578306.1"/>
    <property type="molecule type" value="Genomic_DNA"/>
</dbReference>
<protein>
    <recommendedName>
        <fullName evidence="3">DUF4126 domain-containing protein</fullName>
    </recommendedName>
</protein>
<name>A0ABS2DBI0_9SPHN</name>
<gene>
    <name evidence="1" type="ORF">ILT43_18140</name>
</gene>
<proteinExistence type="predicted"/>
<sequence length="152" mass="15651">MLRSVLMGLVAGQRAMTPLAALAGAAQRDTLPYDNLEARLMKQRVPTAGAVVMAAAEMAGDKMTTAPDRTVALGLLARTISSGFAGAALAHPDRRWTGAALGVGAAIASSYGGLAVRKWAMQRWGQTATGFAEDAIVFTAANLIANARPGRA</sequence>
<keyword evidence="2" id="KW-1185">Reference proteome</keyword>
<accession>A0ABS2DBI0</accession>
<evidence type="ECO:0000313" key="1">
    <source>
        <dbReference type="EMBL" id="MBM6578306.1"/>
    </source>
</evidence>